<dbReference type="KEGG" id="mng:MNEG_6365"/>
<dbReference type="AlphaFoldDB" id="A0A0D2L2W8"/>
<dbReference type="Proteomes" id="UP000054498">
    <property type="component" value="Unassembled WGS sequence"/>
</dbReference>
<sequence>MALAQKAACARVASKRAIAPARAAVRPLVVRASAQSNKAAVASFAASASVLALAVPQAAQAAQEAFMMAEVIARATERTSIGDNQTIIIA</sequence>
<gene>
    <name evidence="1" type="ORF">MNEG_6365</name>
</gene>
<protein>
    <submittedName>
        <fullName evidence="1">Uncharacterized protein</fullName>
    </submittedName>
</protein>
<dbReference type="GeneID" id="25739241"/>
<proteinExistence type="predicted"/>
<evidence type="ECO:0000313" key="2">
    <source>
        <dbReference type="Proteomes" id="UP000054498"/>
    </source>
</evidence>
<evidence type="ECO:0000313" key="1">
    <source>
        <dbReference type="EMBL" id="KIZ01594.1"/>
    </source>
</evidence>
<dbReference type="EMBL" id="KK101245">
    <property type="protein sequence ID" value="KIZ01594.1"/>
    <property type="molecule type" value="Genomic_DNA"/>
</dbReference>
<keyword evidence="2" id="KW-1185">Reference proteome</keyword>
<name>A0A0D2L2W8_9CHLO</name>
<accession>A0A0D2L2W8</accession>
<organism evidence="1 2">
    <name type="scientific">Monoraphidium neglectum</name>
    <dbReference type="NCBI Taxonomy" id="145388"/>
    <lineage>
        <taxon>Eukaryota</taxon>
        <taxon>Viridiplantae</taxon>
        <taxon>Chlorophyta</taxon>
        <taxon>core chlorophytes</taxon>
        <taxon>Chlorophyceae</taxon>
        <taxon>CS clade</taxon>
        <taxon>Sphaeropleales</taxon>
        <taxon>Selenastraceae</taxon>
        <taxon>Monoraphidium</taxon>
    </lineage>
</organism>
<dbReference type="RefSeq" id="XP_013900613.1">
    <property type="nucleotide sequence ID" value="XM_014045159.1"/>
</dbReference>
<reference evidence="1 2" key="1">
    <citation type="journal article" date="2013" name="BMC Genomics">
        <title>Reconstruction of the lipid metabolism for the microalga Monoraphidium neglectum from its genome sequence reveals characteristics suitable for biofuel production.</title>
        <authorList>
            <person name="Bogen C."/>
            <person name="Al-Dilaimi A."/>
            <person name="Albersmeier A."/>
            <person name="Wichmann J."/>
            <person name="Grundmann M."/>
            <person name="Rupp O."/>
            <person name="Lauersen K.J."/>
            <person name="Blifernez-Klassen O."/>
            <person name="Kalinowski J."/>
            <person name="Goesmann A."/>
            <person name="Mussgnug J.H."/>
            <person name="Kruse O."/>
        </authorList>
    </citation>
    <scope>NUCLEOTIDE SEQUENCE [LARGE SCALE GENOMIC DNA]</scope>
    <source>
        <strain evidence="1 2">SAG 48.87</strain>
    </source>
</reference>